<dbReference type="Proteomes" id="UP001200642">
    <property type="component" value="Unassembled WGS sequence"/>
</dbReference>
<dbReference type="InterPro" id="IPR000322">
    <property type="entry name" value="Glyco_hydro_31_TIM"/>
</dbReference>
<feature type="domain" description="DUF5110" evidence="6">
    <location>
        <begin position="646"/>
        <end position="705"/>
    </location>
</feature>
<dbReference type="GO" id="GO:0030246">
    <property type="term" value="F:carbohydrate binding"/>
    <property type="evidence" value="ECO:0007669"/>
    <property type="project" value="InterPro"/>
</dbReference>
<dbReference type="PANTHER" id="PTHR22762:SF144">
    <property type="entry name" value="ALPHA-XYLOSIDASE"/>
    <property type="match status" value="1"/>
</dbReference>
<dbReference type="Pfam" id="PF13802">
    <property type="entry name" value="Gal_mutarotas_2"/>
    <property type="match status" value="1"/>
</dbReference>
<feature type="domain" description="Glycoside hydrolase family 31 TIM barrel" evidence="4">
    <location>
        <begin position="222"/>
        <end position="516"/>
    </location>
</feature>
<proteinExistence type="inferred from homology"/>
<evidence type="ECO:0000256" key="2">
    <source>
        <dbReference type="RuleBase" id="RU361185"/>
    </source>
</evidence>
<dbReference type="EMBL" id="JAIRBC010000010">
    <property type="protein sequence ID" value="MCG2460733.1"/>
    <property type="molecule type" value="Genomic_DNA"/>
</dbReference>
<dbReference type="SUPFAM" id="SSF51445">
    <property type="entry name" value="(Trans)glycosidases"/>
    <property type="match status" value="1"/>
</dbReference>
<evidence type="ECO:0000259" key="6">
    <source>
        <dbReference type="Pfam" id="PF17137"/>
    </source>
</evidence>
<dbReference type="SUPFAM" id="SSF74650">
    <property type="entry name" value="Galactose mutarotase-like"/>
    <property type="match status" value="1"/>
</dbReference>
<evidence type="ECO:0000313" key="9">
    <source>
        <dbReference type="Proteomes" id="UP001200642"/>
    </source>
</evidence>
<dbReference type="Pfam" id="PF01055">
    <property type="entry name" value="Glyco_hydro_31_2nd"/>
    <property type="match status" value="1"/>
</dbReference>
<dbReference type="AlphaFoldDB" id="A0AAE3ETL4"/>
<dbReference type="GO" id="GO:0005975">
    <property type="term" value="P:carbohydrate metabolic process"/>
    <property type="evidence" value="ECO:0007669"/>
    <property type="project" value="InterPro"/>
</dbReference>
<evidence type="ECO:0000256" key="3">
    <source>
        <dbReference type="SAM" id="SignalP"/>
    </source>
</evidence>
<evidence type="ECO:0000259" key="4">
    <source>
        <dbReference type="Pfam" id="PF01055"/>
    </source>
</evidence>
<feature type="domain" description="Glycosyl hydrolase family 31 C-terminal" evidence="7">
    <location>
        <begin position="563"/>
        <end position="629"/>
    </location>
</feature>
<dbReference type="InterPro" id="IPR033403">
    <property type="entry name" value="DUF5110"/>
</dbReference>
<keyword evidence="9" id="KW-1185">Reference proteome</keyword>
<dbReference type="Gene3D" id="2.60.40.1180">
    <property type="entry name" value="Golgi alpha-mannosidase II"/>
    <property type="match status" value="2"/>
</dbReference>
<evidence type="ECO:0000256" key="1">
    <source>
        <dbReference type="ARBA" id="ARBA00007806"/>
    </source>
</evidence>
<dbReference type="SUPFAM" id="SSF51011">
    <property type="entry name" value="Glycosyl hydrolase domain"/>
    <property type="match status" value="1"/>
</dbReference>
<dbReference type="InterPro" id="IPR011013">
    <property type="entry name" value="Gal_mutarotase_sf_dom"/>
</dbReference>
<sequence length="723" mass="81690">MNSIRTIFPALFLSLLFCGTAIAQELAWTEIENGIWKANVGEPEDISLLKAAEIHPQVGALNQLPAAVFPFIKDKIKTKMVDGKVYLQFPLSREEQIFGLGLNFKTVHQRGRIMRLHVDHYGGEDNGRTHAPVPFYVSSKGYGVLVDAARYITVYVGTGVRVDADDPPVVRDRNTDKDWSAQPYSDAVEILVPAKGTDIYVYGGSTPLEAVQRYNLYNGGGYLPPKWGLGFTQRVPTLYSQGDILKEAKDFEAHDFPLDFIGVEPGWQSMSYPCTFEWDKTRFPDPKRFIGDLSDMGVRSNLWMNPYVSPTGTLYPKLEGLTGSHTVWNGVVPDLMLQETRDILKDHFVQNHINIGVSGYKIDEVDGYDFWVWPDVATFPSGYSGEQMRQVYGLLIQNMTAKWFKERNQRTYGLVRASNGGASALPYVIYNDYYSHKDFITALVNSSFIGVLWTPEVRASKTAEEWLRRMQSVCFSPMAMLNAWADGTKPWSFPKVEAAVRDVANLRMQLLPYIYSTFSQYHFEGLPPFRAMNLVDGFTYDANVAEGELDSTDNPYKLAIKSEIKDQYMMGDNILVAPMFAGEKQRKVIIPKGKWFDFYNGEFVGENEVITITPGLDKIPLYVRDGGIIPMIPAQRQAPKNGEKSNLIIRYYGTKEGEFVLYDDDGVSFDFEKGQFSKVNILIKKDKKGILRGTIGSPAKGKPYGYNKKVTWEFMTKSTDKKQ</sequence>
<dbReference type="Gene3D" id="2.60.40.1760">
    <property type="entry name" value="glycosyl hydrolase (family 31)"/>
    <property type="match status" value="1"/>
</dbReference>
<dbReference type="CDD" id="cd14752">
    <property type="entry name" value="GH31_N"/>
    <property type="match status" value="1"/>
</dbReference>
<dbReference type="Pfam" id="PF17137">
    <property type="entry name" value="DUF5110"/>
    <property type="match status" value="1"/>
</dbReference>
<dbReference type="InterPro" id="IPR017853">
    <property type="entry name" value="GH"/>
</dbReference>
<protein>
    <submittedName>
        <fullName evidence="8">DUF5110 domain-containing protein</fullName>
    </submittedName>
</protein>
<dbReference type="PANTHER" id="PTHR22762">
    <property type="entry name" value="ALPHA-GLUCOSIDASE"/>
    <property type="match status" value="1"/>
</dbReference>
<comment type="similarity">
    <text evidence="1 2">Belongs to the glycosyl hydrolase 31 family.</text>
</comment>
<dbReference type="GO" id="GO:0004553">
    <property type="term" value="F:hydrolase activity, hydrolyzing O-glycosyl compounds"/>
    <property type="evidence" value="ECO:0007669"/>
    <property type="project" value="InterPro"/>
</dbReference>
<evidence type="ECO:0000259" key="7">
    <source>
        <dbReference type="Pfam" id="PF21365"/>
    </source>
</evidence>
<keyword evidence="3" id="KW-0732">Signal</keyword>
<dbReference type="RefSeq" id="WP_317901883.1">
    <property type="nucleotide sequence ID" value="NZ_JAIRBC010000010.1"/>
</dbReference>
<evidence type="ECO:0000313" key="8">
    <source>
        <dbReference type="EMBL" id="MCG2460733.1"/>
    </source>
</evidence>
<accession>A0AAE3ETL4</accession>
<keyword evidence="2" id="KW-0326">Glycosidase</keyword>
<keyword evidence="2" id="KW-0378">Hydrolase</keyword>
<dbReference type="InterPro" id="IPR013780">
    <property type="entry name" value="Glyco_hydro_b"/>
</dbReference>
<feature type="signal peptide" evidence="3">
    <location>
        <begin position="1"/>
        <end position="23"/>
    </location>
</feature>
<dbReference type="Gene3D" id="3.20.20.80">
    <property type="entry name" value="Glycosidases"/>
    <property type="match status" value="1"/>
</dbReference>
<dbReference type="Pfam" id="PF21365">
    <property type="entry name" value="Glyco_hydro_31_3rd"/>
    <property type="match status" value="1"/>
</dbReference>
<feature type="domain" description="Glycoside hydrolase family 31 N-terminal" evidence="5">
    <location>
        <begin position="84"/>
        <end position="151"/>
    </location>
</feature>
<organism evidence="8 9">
    <name type="scientific">Cerina litoralis</name>
    <dbReference type="NCBI Taxonomy" id="2874477"/>
    <lineage>
        <taxon>Bacteria</taxon>
        <taxon>Pseudomonadati</taxon>
        <taxon>Bacteroidota</taxon>
        <taxon>Flavobacteriia</taxon>
        <taxon>Flavobacteriales</taxon>
        <taxon>Flavobacteriaceae</taxon>
        <taxon>Cerina</taxon>
    </lineage>
</organism>
<dbReference type="CDD" id="cd06592">
    <property type="entry name" value="GH31_NET37"/>
    <property type="match status" value="1"/>
</dbReference>
<dbReference type="InterPro" id="IPR048395">
    <property type="entry name" value="Glyco_hydro_31_C"/>
</dbReference>
<feature type="chain" id="PRO_5041976534" evidence="3">
    <location>
        <begin position="24"/>
        <end position="723"/>
    </location>
</feature>
<dbReference type="InterPro" id="IPR025887">
    <property type="entry name" value="Glyco_hydro_31_N_dom"/>
</dbReference>
<evidence type="ECO:0000259" key="5">
    <source>
        <dbReference type="Pfam" id="PF13802"/>
    </source>
</evidence>
<gene>
    <name evidence="8" type="ORF">K8352_08235</name>
</gene>
<comment type="caution">
    <text evidence="8">The sequence shown here is derived from an EMBL/GenBank/DDBJ whole genome shotgun (WGS) entry which is preliminary data.</text>
</comment>
<reference evidence="8" key="1">
    <citation type="submission" date="2023-02" db="EMBL/GenBank/DDBJ databases">
        <title>Genome of Flavobacteriaceae gen. nov. sp. strain F89.</title>
        <authorList>
            <person name="Wang Y."/>
        </authorList>
    </citation>
    <scope>NUCLEOTIDE SEQUENCE</scope>
    <source>
        <strain evidence="8">F89</strain>
    </source>
</reference>
<name>A0AAE3ETL4_9FLAO</name>